<sequence>MVQQGKKEIESIKRYIEVDLDKYRPRVSSMDISRVSDIWDAYGENLKRQAEGFNKEMEEKFKKK</sequence>
<reference evidence="1" key="1">
    <citation type="journal article" date="2021" name="Proc. Natl. Acad. Sci. U.S.A.">
        <title>A Catalog of Tens of Thousands of Viruses from Human Metagenomes Reveals Hidden Associations with Chronic Diseases.</title>
        <authorList>
            <person name="Tisza M.J."/>
            <person name="Buck C.B."/>
        </authorList>
    </citation>
    <scope>NUCLEOTIDE SEQUENCE</scope>
    <source>
        <strain evidence="1">CtUml7</strain>
    </source>
</reference>
<proteinExistence type="predicted"/>
<dbReference type="EMBL" id="BK016230">
    <property type="protein sequence ID" value="DAG03424.1"/>
    <property type="molecule type" value="Genomic_DNA"/>
</dbReference>
<protein>
    <submittedName>
        <fullName evidence="1">Uncharacterized protein</fullName>
    </submittedName>
</protein>
<organism evidence="1">
    <name type="scientific">Ackermannviridae sp. ctUml7</name>
    <dbReference type="NCBI Taxonomy" id="2825753"/>
    <lineage>
        <taxon>Viruses</taxon>
        <taxon>Duplodnaviria</taxon>
        <taxon>Heunggongvirae</taxon>
        <taxon>Uroviricota</taxon>
        <taxon>Caudoviricetes</taxon>
        <taxon>Pantevenvirales</taxon>
        <taxon>Ackermannviridae</taxon>
    </lineage>
</organism>
<evidence type="ECO:0000313" key="1">
    <source>
        <dbReference type="EMBL" id="DAG03424.1"/>
    </source>
</evidence>
<name>A0A8S5V9Q8_9CAUD</name>
<accession>A0A8S5V9Q8</accession>